<dbReference type="PANTHER" id="PTHR30486">
    <property type="entry name" value="TWITCHING MOTILITY PROTEIN PILT"/>
    <property type="match status" value="1"/>
</dbReference>
<dbReference type="InterPro" id="IPR027417">
    <property type="entry name" value="P-loop_NTPase"/>
</dbReference>
<dbReference type="SMART" id="SM00382">
    <property type="entry name" value="AAA"/>
    <property type="match status" value="1"/>
</dbReference>
<evidence type="ECO:0000313" key="5">
    <source>
        <dbReference type="Proteomes" id="UP000228758"/>
    </source>
</evidence>
<evidence type="ECO:0000256" key="2">
    <source>
        <dbReference type="SAM" id="MobiDB-lite"/>
    </source>
</evidence>
<feature type="compositionally biased region" description="Low complexity" evidence="2">
    <location>
        <begin position="21"/>
        <end position="32"/>
    </location>
</feature>
<proteinExistence type="inferred from homology"/>
<feature type="region of interest" description="Disordered" evidence="2">
    <location>
        <begin position="1"/>
        <end position="140"/>
    </location>
</feature>
<comment type="similarity">
    <text evidence="1">Belongs to the GSP E family.</text>
</comment>
<dbReference type="InterPro" id="IPR050921">
    <property type="entry name" value="T4SS_GSP_E_ATPase"/>
</dbReference>
<dbReference type="InterPro" id="IPR006321">
    <property type="entry name" value="PilT/PilU"/>
</dbReference>
<dbReference type="RefSeq" id="WP_281253578.1">
    <property type="nucleotide sequence ID" value="NZ_PGFF01000001.1"/>
</dbReference>
<feature type="compositionally biased region" description="Low complexity" evidence="2">
    <location>
        <begin position="74"/>
        <end position="128"/>
    </location>
</feature>
<dbReference type="GO" id="GO:0005524">
    <property type="term" value="F:ATP binding"/>
    <property type="evidence" value="ECO:0007669"/>
    <property type="project" value="InterPro"/>
</dbReference>
<dbReference type="Gene3D" id="3.40.50.300">
    <property type="entry name" value="P-loop containing nucleotide triphosphate hydrolases"/>
    <property type="match status" value="1"/>
</dbReference>
<keyword evidence="5" id="KW-1185">Reference proteome</keyword>
<dbReference type="InterPro" id="IPR003593">
    <property type="entry name" value="AAA+_ATPase"/>
</dbReference>
<gene>
    <name evidence="4" type="ORF">CLV46_2838</name>
</gene>
<feature type="domain" description="Bacterial type II secretion system protein E" evidence="3">
    <location>
        <begin position="487"/>
        <end position="501"/>
    </location>
</feature>
<dbReference type="EMBL" id="PGFF01000001">
    <property type="protein sequence ID" value="PJJ73252.1"/>
    <property type="molecule type" value="Genomic_DNA"/>
</dbReference>
<accession>A0A2M9CMZ6</accession>
<name>A0A2M9CMZ6_9MICO</name>
<comment type="caution">
    <text evidence="4">The sequence shown here is derived from an EMBL/GenBank/DDBJ whole genome shotgun (WGS) entry which is preliminary data.</text>
</comment>
<dbReference type="NCBIfam" id="TIGR01420">
    <property type="entry name" value="pilT_fam"/>
    <property type="match status" value="1"/>
</dbReference>
<dbReference type="InterPro" id="IPR001482">
    <property type="entry name" value="T2SS/T4SS_dom"/>
</dbReference>
<dbReference type="PROSITE" id="PS00662">
    <property type="entry name" value="T2SP_E"/>
    <property type="match status" value="1"/>
</dbReference>
<sequence length="666" mass="69710">MSMDKSSFGGAEEQPTPPVWGADEAAASGADGTWSSPAWGADPATPANTWATPDERSWTTPAEPVQAWTDPGVTAWTTAASGPAPAAGDTTPAAPAAATPSAAPAADAWTAASRDAWAAPSADASWGGPPSGSGPKYVPTPAAPPVDLGYTAPPVDLGYAAAPPVVPPPAGYETTTPTAPPPAPAPDPIVFGGADPSVGYAAQNAAAFAVPMYATPAAEPVEAGHATVPFDELRERAVAEPVEAGRATVPVDELGERTLVEPVEAPPTSYLPAPHTTDAPSAYSAGRASTADASVIRQALHHVVASGASDLHISADAPPMIRVDGGLRPIEGAAAWDAATVTAHLHSIMTEQQRETFERELELDFAYPLSDESRFRVNVYLQREAMGAAFRLIPTEIKTLKQLGVPDSVERFSRLPRGLVLVTGPTGSGKSTTLAALIDLVNSTRADHIMTVEDPIEFMHGNKRSLVNQREVGQDTKSFSAALKHVLRQDPDVILIGEMRDLETISTALTAAETGHLVFATLHTQSAAQTIDRIIDVFPPHQQDQIRSQLAATLQGVVCQTLVKRASGKGRVVATEVMVTTPAVANLIREGKTYQVPSALQAGRELGMHSMDQHLAELVNAGTVTNEAALEKVHDPEGFQRLVKREDAPLQDMGVIDFGDSFSRGT</sequence>
<evidence type="ECO:0000256" key="1">
    <source>
        <dbReference type="ARBA" id="ARBA00006611"/>
    </source>
</evidence>
<dbReference type="CDD" id="cd01131">
    <property type="entry name" value="PilT"/>
    <property type="match status" value="1"/>
</dbReference>
<dbReference type="Proteomes" id="UP000228758">
    <property type="component" value="Unassembled WGS sequence"/>
</dbReference>
<evidence type="ECO:0000313" key="4">
    <source>
        <dbReference type="EMBL" id="PJJ73252.1"/>
    </source>
</evidence>
<dbReference type="SUPFAM" id="SSF52540">
    <property type="entry name" value="P-loop containing nucleoside triphosphate hydrolases"/>
    <property type="match status" value="1"/>
</dbReference>
<dbReference type="GO" id="GO:0016887">
    <property type="term" value="F:ATP hydrolysis activity"/>
    <property type="evidence" value="ECO:0007669"/>
    <property type="project" value="InterPro"/>
</dbReference>
<dbReference type="Pfam" id="PF00437">
    <property type="entry name" value="T2SSE"/>
    <property type="match status" value="1"/>
</dbReference>
<organism evidence="4 5">
    <name type="scientific">Diaminobutyricimonas aerilata</name>
    <dbReference type="NCBI Taxonomy" id="1162967"/>
    <lineage>
        <taxon>Bacteria</taxon>
        <taxon>Bacillati</taxon>
        <taxon>Actinomycetota</taxon>
        <taxon>Actinomycetes</taxon>
        <taxon>Micrococcales</taxon>
        <taxon>Microbacteriaceae</taxon>
        <taxon>Diaminobutyricimonas</taxon>
    </lineage>
</organism>
<reference evidence="4 5" key="1">
    <citation type="submission" date="2017-11" db="EMBL/GenBank/DDBJ databases">
        <title>Genomic Encyclopedia of Archaeal and Bacterial Type Strains, Phase II (KMG-II): From Individual Species to Whole Genera.</title>
        <authorList>
            <person name="Goeker M."/>
        </authorList>
    </citation>
    <scope>NUCLEOTIDE SEQUENCE [LARGE SCALE GENOMIC DNA]</scope>
    <source>
        <strain evidence="4 5">DSM 27393</strain>
    </source>
</reference>
<dbReference type="Gene3D" id="3.30.450.90">
    <property type="match status" value="1"/>
</dbReference>
<protein>
    <submittedName>
        <fullName evidence="4">Twitching motility protein PilT</fullName>
    </submittedName>
</protein>
<feature type="region of interest" description="Disordered" evidence="2">
    <location>
        <begin position="265"/>
        <end position="284"/>
    </location>
</feature>
<evidence type="ECO:0000259" key="3">
    <source>
        <dbReference type="PROSITE" id="PS00662"/>
    </source>
</evidence>
<dbReference type="AlphaFoldDB" id="A0A2M9CMZ6"/>